<dbReference type="OrthoDB" id="9792539at2"/>
<keyword evidence="17" id="KW-1185">Reference proteome</keyword>
<dbReference type="NCBIfam" id="TIGR00338">
    <property type="entry name" value="serB"/>
    <property type="match status" value="1"/>
</dbReference>
<keyword evidence="6" id="KW-0028">Amino-acid biosynthesis</keyword>
<evidence type="ECO:0000256" key="9">
    <source>
        <dbReference type="ARBA" id="ARBA00022842"/>
    </source>
</evidence>
<evidence type="ECO:0000256" key="2">
    <source>
        <dbReference type="ARBA" id="ARBA00005135"/>
    </source>
</evidence>
<sequence>MKLAVFDFDSTLVDAETLEILGEVYGVGEEAKSSTMQAMEGKSDFYESLISRVALLKGMDFGVAKAVCEDLPLHKGAQEVVQGLQRRGYKVVCFSGGFKLATAFFKDKLGLDADFSNTLHTREGVLEGRVSGPMMRGDSKFELLSSLQQLLGVRHTIVVGDGANDVCMFGLADVSIAFNAKEIVRQKASIVAQSLDLREILEYVKS</sequence>
<evidence type="ECO:0000256" key="13">
    <source>
        <dbReference type="ARBA" id="ARBA00048523"/>
    </source>
</evidence>
<comment type="catalytic activity">
    <reaction evidence="13">
        <text>O-phospho-D-serine + H2O = D-serine + phosphate</text>
        <dbReference type="Rhea" id="RHEA:24873"/>
        <dbReference type="ChEBI" id="CHEBI:15377"/>
        <dbReference type="ChEBI" id="CHEBI:35247"/>
        <dbReference type="ChEBI" id="CHEBI:43474"/>
        <dbReference type="ChEBI" id="CHEBI:58680"/>
        <dbReference type="EC" id="3.1.3.3"/>
    </reaction>
</comment>
<dbReference type="InterPro" id="IPR050582">
    <property type="entry name" value="HAD-like_SerB"/>
</dbReference>
<reference evidence="17" key="3">
    <citation type="journal article" date="2019" name="Int. J. Syst. Evol. Microbiol.">
        <title>The Global Catalogue of Microorganisms (GCM) 10K type strain sequencing project: providing services to taxonomists for standard genome sequencing and annotation.</title>
        <authorList>
            <consortium name="The Broad Institute Genomics Platform"/>
            <consortium name="The Broad Institute Genome Sequencing Center for Infectious Disease"/>
            <person name="Wu L."/>
            <person name="Ma J."/>
        </authorList>
    </citation>
    <scope>NUCLEOTIDE SEQUENCE [LARGE SCALE GENOMIC DNA]</scope>
    <source>
        <strain evidence="17">CCUG 53816</strain>
    </source>
</reference>
<dbReference type="GO" id="GO:0036424">
    <property type="term" value="F:L-phosphoserine phosphatase activity"/>
    <property type="evidence" value="ECO:0007669"/>
    <property type="project" value="InterPro"/>
</dbReference>
<keyword evidence="7" id="KW-0479">Metal-binding</keyword>
<accession>A0A1M4NI38</accession>
<dbReference type="NCBIfam" id="TIGR01488">
    <property type="entry name" value="HAD-SF-IB"/>
    <property type="match status" value="1"/>
</dbReference>
<evidence type="ECO:0000313" key="16">
    <source>
        <dbReference type="EMBL" id="SFZ71392.1"/>
    </source>
</evidence>
<evidence type="ECO:0000256" key="5">
    <source>
        <dbReference type="ARBA" id="ARBA00015196"/>
    </source>
</evidence>
<evidence type="ECO:0000256" key="7">
    <source>
        <dbReference type="ARBA" id="ARBA00022723"/>
    </source>
</evidence>
<feature type="active site" description="Proton donor" evidence="14">
    <location>
        <position position="9"/>
    </location>
</feature>
<gene>
    <name evidence="16" type="primary">omp505</name>
    <name evidence="15" type="synonym">serB</name>
    <name evidence="15" type="ORF">ACFOPX_07375</name>
</gene>
<dbReference type="SFLD" id="SFLDF00029">
    <property type="entry name" value="phosphoserine_phosphatase"/>
    <property type="match status" value="1"/>
</dbReference>
<dbReference type="GO" id="GO:0005737">
    <property type="term" value="C:cytoplasm"/>
    <property type="evidence" value="ECO:0007669"/>
    <property type="project" value="TreeGrafter"/>
</dbReference>
<dbReference type="GO" id="GO:0006564">
    <property type="term" value="P:L-serine biosynthetic process"/>
    <property type="evidence" value="ECO:0007669"/>
    <property type="project" value="UniProtKB-KW"/>
</dbReference>
<comment type="similarity">
    <text evidence="3">Belongs to the HAD-like hydrolase superfamily. SerB family.</text>
</comment>
<reference evidence="16" key="2">
    <citation type="submission" date="2016-10" db="EMBL/GenBank/DDBJ databases">
        <title>Proteomic and phylogenetic analysis of the outer membrane protein repertoire of gastric Helicobacter species.</title>
        <authorList>
            <person name="Joosten M."/>
        </authorList>
    </citation>
    <scope>NUCLEOTIDE SEQUENCE</scope>
    <source>
        <strain evidence="16">HbacM50</strain>
    </source>
</reference>
<dbReference type="SFLD" id="SFLDS00003">
    <property type="entry name" value="Haloacid_Dehalogenase"/>
    <property type="match status" value="1"/>
</dbReference>
<evidence type="ECO:0000256" key="10">
    <source>
        <dbReference type="ARBA" id="ARBA00023299"/>
    </source>
</evidence>
<keyword evidence="8 15" id="KW-0378">Hydrolase</keyword>
<comment type="pathway">
    <text evidence="2">Amino-acid biosynthesis; L-serine biosynthesis; L-serine from 3-phospho-D-glycerate: step 3/3.</text>
</comment>
<evidence type="ECO:0000256" key="11">
    <source>
        <dbReference type="ARBA" id="ARBA00031693"/>
    </source>
</evidence>
<evidence type="ECO:0000256" key="6">
    <source>
        <dbReference type="ARBA" id="ARBA00022605"/>
    </source>
</evidence>
<evidence type="ECO:0000256" key="12">
    <source>
        <dbReference type="ARBA" id="ARBA00048138"/>
    </source>
</evidence>
<evidence type="ECO:0000256" key="3">
    <source>
        <dbReference type="ARBA" id="ARBA00009184"/>
    </source>
</evidence>
<comment type="catalytic activity">
    <reaction evidence="12">
        <text>O-phospho-L-serine + H2O = L-serine + phosphate</text>
        <dbReference type="Rhea" id="RHEA:21208"/>
        <dbReference type="ChEBI" id="CHEBI:15377"/>
        <dbReference type="ChEBI" id="CHEBI:33384"/>
        <dbReference type="ChEBI" id="CHEBI:43474"/>
        <dbReference type="ChEBI" id="CHEBI:57524"/>
        <dbReference type="EC" id="3.1.3.3"/>
    </reaction>
</comment>
<protein>
    <recommendedName>
        <fullName evidence="5">Phosphoserine phosphatase</fullName>
        <ecNumber evidence="4">3.1.3.3</ecNumber>
    </recommendedName>
    <alternativeName>
        <fullName evidence="11">O-phosphoserine phosphohydrolase</fullName>
    </alternativeName>
</protein>
<dbReference type="InterPro" id="IPR036412">
    <property type="entry name" value="HAD-like_sf"/>
</dbReference>
<dbReference type="GO" id="GO:0000287">
    <property type="term" value="F:magnesium ion binding"/>
    <property type="evidence" value="ECO:0007669"/>
    <property type="project" value="TreeGrafter"/>
</dbReference>
<dbReference type="Pfam" id="PF00702">
    <property type="entry name" value="Hydrolase"/>
    <property type="match status" value="1"/>
</dbReference>
<proteinExistence type="inferred from homology"/>
<dbReference type="PANTHER" id="PTHR43344">
    <property type="entry name" value="PHOSPHOSERINE PHOSPHATASE"/>
    <property type="match status" value="1"/>
</dbReference>
<dbReference type="EC" id="3.1.3.3" evidence="4"/>
<evidence type="ECO:0000256" key="14">
    <source>
        <dbReference type="PIRSR" id="PIRSR604469-1"/>
    </source>
</evidence>
<dbReference type="InterPro" id="IPR023214">
    <property type="entry name" value="HAD_sf"/>
</dbReference>
<dbReference type="SUPFAM" id="SSF56784">
    <property type="entry name" value="HAD-like"/>
    <property type="match status" value="1"/>
</dbReference>
<evidence type="ECO:0000313" key="17">
    <source>
        <dbReference type="Proteomes" id="UP001595783"/>
    </source>
</evidence>
<dbReference type="EMBL" id="LT633190">
    <property type="protein sequence ID" value="SFZ71392.1"/>
    <property type="molecule type" value="Genomic_DNA"/>
</dbReference>
<keyword evidence="9" id="KW-0460">Magnesium</keyword>
<organism evidence="16">
    <name type="scientific">Helicobacter baculiformis</name>
    <dbReference type="NCBI Taxonomy" id="427351"/>
    <lineage>
        <taxon>Bacteria</taxon>
        <taxon>Pseudomonadati</taxon>
        <taxon>Campylobacterota</taxon>
        <taxon>Epsilonproteobacteria</taxon>
        <taxon>Campylobacterales</taxon>
        <taxon>Helicobacteraceae</taxon>
        <taxon>Helicobacter</taxon>
    </lineage>
</organism>
<dbReference type="UniPathway" id="UPA00135">
    <property type="reaction ID" value="UER00198"/>
</dbReference>
<evidence type="ECO:0000256" key="1">
    <source>
        <dbReference type="ARBA" id="ARBA00001946"/>
    </source>
</evidence>
<dbReference type="AlphaFoldDB" id="A0A1M4NI38"/>
<dbReference type="EMBL" id="JBHRZO010000049">
    <property type="protein sequence ID" value="MFC3848332.1"/>
    <property type="molecule type" value="Genomic_DNA"/>
</dbReference>
<keyword evidence="10" id="KW-0718">Serine biosynthesis</keyword>
<evidence type="ECO:0000256" key="4">
    <source>
        <dbReference type="ARBA" id="ARBA00012640"/>
    </source>
</evidence>
<name>A0A1M4NI38_9HELI</name>
<comment type="cofactor">
    <cofactor evidence="1">
        <name>Mg(2+)</name>
        <dbReference type="ChEBI" id="CHEBI:18420"/>
    </cofactor>
</comment>
<feature type="active site" description="Nucleophile" evidence="14">
    <location>
        <position position="7"/>
    </location>
</feature>
<dbReference type="Gene3D" id="3.40.50.1000">
    <property type="entry name" value="HAD superfamily/HAD-like"/>
    <property type="match status" value="1"/>
</dbReference>
<dbReference type="SFLD" id="SFLDG01137">
    <property type="entry name" value="C1.6.1:_Phosphoserine_Phosphat"/>
    <property type="match status" value="1"/>
</dbReference>
<evidence type="ECO:0000256" key="8">
    <source>
        <dbReference type="ARBA" id="ARBA00022801"/>
    </source>
</evidence>
<evidence type="ECO:0000313" key="15">
    <source>
        <dbReference type="EMBL" id="MFC3848332.1"/>
    </source>
</evidence>
<reference evidence="15" key="1">
    <citation type="journal article" date="2014" name="Int. J. Syst. Evol. Microbiol.">
        <title>Complete genome of a new Firmicutes species belonging to the dominant human colonic microbiota ('Ruminococcus bicirculans') reveals two chromosomes and a selective capacity to utilize plant glucans.</title>
        <authorList>
            <consortium name="NISC Comparative Sequencing Program"/>
            <person name="Wegmann U."/>
            <person name="Louis P."/>
            <person name="Goesmann A."/>
            <person name="Henrissat B."/>
            <person name="Duncan S.H."/>
            <person name="Flint H.J."/>
        </authorList>
    </citation>
    <scope>NUCLEOTIDE SEQUENCE</scope>
    <source>
        <strain evidence="15">CCUG 53816</strain>
    </source>
</reference>
<dbReference type="RefSeq" id="WP_104752274.1">
    <property type="nucleotide sequence ID" value="NZ_FZMF01000019.1"/>
</dbReference>
<dbReference type="SFLD" id="SFLDG01136">
    <property type="entry name" value="C1.6:_Phosphoserine_Phosphatas"/>
    <property type="match status" value="1"/>
</dbReference>
<reference evidence="15" key="4">
    <citation type="submission" date="2024-09" db="EMBL/GenBank/DDBJ databases">
        <authorList>
            <person name="Sun Q."/>
            <person name="Mori K."/>
        </authorList>
    </citation>
    <scope>NUCLEOTIDE SEQUENCE</scope>
    <source>
        <strain evidence="15">CCUG 53816</strain>
    </source>
</reference>
<dbReference type="Proteomes" id="UP001595783">
    <property type="component" value="Unassembled WGS sequence"/>
</dbReference>
<dbReference type="InterPro" id="IPR004469">
    <property type="entry name" value="PSP"/>
</dbReference>
<dbReference type="PANTHER" id="PTHR43344:SF2">
    <property type="entry name" value="PHOSPHOSERINE PHOSPHATASE"/>
    <property type="match status" value="1"/>
</dbReference>